<dbReference type="InterPro" id="IPR036866">
    <property type="entry name" value="RibonucZ/Hydroxyglut_hydro"/>
</dbReference>
<proteinExistence type="predicted"/>
<reference evidence="2 3" key="2">
    <citation type="submission" date="2012-02" db="EMBL/GenBank/DDBJ databases">
        <title>Improved High-Quality Draft sequence of Eubacterium cellulosolvens 6.</title>
        <authorList>
            <consortium name="US DOE Joint Genome Institute"/>
            <person name="Lucas S."/>
            <person name="Han J."/>
            <person name="Lapidus A."/>
            <person name="Cheng J.-F."/>
            <person name="Goodwin L."/>
            <person name="Pitluck S."/>
            <person name="Peters L."/>
            <person name="Mikhailova N."/>
            <person name="Gu W."/>
            <person name="Detter J.C."/>
            <person name="Han C."/>
            <person name="Tapia R."/>
            <person name="Land M."/>
            <person name="Hauser L."/>
            <person name="Kyrpides N."/>
            <person name="Ivanova N."/>
            <person name="Pagani I."/>
            <person name="Johnson E."/>
            <person name="Mukhopadhyay B."/>
            <person name="Anderson I."/>
            <person name="Woyke T."/>
        </authorList>
    </citation>
    <scope>NUCLEOTIDE SEQUENCE [LARGE SCALE GENOMIC DNA]</scope>
    <source>
        <strain evidence="2 3">6</strain>
    </source>
</reference>
<protein>
    <submittedName>
        <fullName evidence="2">Metal-dependent hydrolase, beta-lactamase superfamily I</fullName>
    </submittedName>
</protein>
<dbReference type="PANTHER" id="PTHR47619">
    <property type="entry name" value="METALLO-HYDROLASE YYCJ-RELATED"/>
    <property type="match status" value="1"/>
</dbReference>
<keyword evidence="2" id="KW-0378">Hydrolase</keyword>
<keyword evidence="3" id="KW-1185">Reference proteome</keyword>
<evidence type="ECO:0000313" key="2">
    <source>
        <dbReference type="EMBL" id="EIM56003.1"/>
    </source>
</evidence>
<dbReference type="Pfam" id="PF12706">
    <property type="entry name" value="Lactamase_B_2"/>
    <property type="match status" value="1"/>
</dbReference>
<dbReference type="OrthoDB" id="9781189at2"/>
<dbReference type="GO" id="GO:0016787">
    <property type="term" value="F:hydrolase activity"/>
    <property type="evidence" value="ECO:0007669"/>
    <property type="project" value="UniProtKB-KW"/>
</dbReference>
<organism evidence="2 3">
    <name type="scientific">Eubacterium cellulosolvens (strain ATCC 43171 / JCM 9499 / 6)</name>
    <name type="common">Cillobacterium cellulosolvens</name>
    <dbReference type="NCBI Taxonomy" id="633697"/>
    <lineage>
        <taxon>Bacteria</taxon>
        <taxon>Bacillati</taxon>
        <taxon>Bacillota</taxon>
        <taxon>Clostridia</taxon>
        <taxon>Eubacteriales</taxon>
        <taxon>Eubacteriaceae</taxon>
        <taxon>Eubacterium</taxon>
    </lineage>
</organism>
<reference evidence="2 3" key="1">
    <citation type="submission" date="2010-08" db="EMBL/GenBank/DDBJ databases">
        <authorList>
            <consortium name="US DOE Joint Genome Institute (JGI-PGF)"/>
            <person name="Lucas S."/>
            <person name="Copeland A."/>
            <person name="Lapidus A."/>
            <person name="Cheng J.-F."/>
            <person name="Bruce D."/>
            <person name="Goodwin L."/>
            <person name="Pitluck S."/>
            <person name="Land M.L."/>
            <person name="Hauser L."/>
            <person name="Chang Y.-J."/>
            <person name="Anderson I.J."/>
            <person name="Johnson E."/>
            <person name="Mulhopadhyay B."/>
            <person name="Kyrpides N."/>
            <person name="Woyke T.J."/>
        </authorList>
    </citation>
    <scope>NUCLEOTIDE SEQUENCE [LARGE SCALE GENOMIC DNA]</scope>
    <source>
        <strain evidence="2 3">6</strain>
    </source>
</reference>
<dbReference type="eggNOG" id="COG1235">
    <property type="taxonomic scope" value="Bacteria"/>
</dbReference>
<dbReference type="InterPro" id="IPR001279">
    <property type="entry name" value="Metallo-B-lactamas"/>
</dbReference>
<dbReference type="InterPro" id="IPR052533">
    <property type="entry name" value="WalJ/YycJ-like"/>
</dbReference>
<evidence type="ECO:0000313" key="3">
    <source>
        <dbReference type="Proteomes" id="UP000005753"/>
    </source>
</evidence>
<accession>I5AQD0</accession>
<dbReference type="STRING" id="633697.EubceDRAFT1_0141"/>
<gene>
    <name evidence="2" type="ORF">EubceDRAFT1_0141</name>
</gene>
<dbReference type="SUPFAM" id="SSF56281">
    <property type="entry name" value="Metallo-hydrolase/oxidoreductase"/>
    <property type="match status" value="1"/>
</dbReference>
<dbReference type="PANTHER" id="PTHR47619:SF1">
    <property type="entry name" value="EXODEOXYRIBONUCLEASE WALJ"/>
    <property type="match status" value="1"/>
</dbReference>
<evidence type="ECO:0000259" key="1">
    <source>
        <dbReference type="SMART" id="SM00849"/>
    </source>
</evidence>
<dbReference type="Proteomes" id="UP000005753">
    <property type="component" value="Chromosome"/>
</dbReference>
<name>I5AQD0_EUBC6</name>
<sequence>MKICSLSSGSSGNCIFAGSEHVSLLFDAGISGKKTEEGLNAIGYTGSDLDGIFVTHEHLDHIKGLGVLARRHGIPIYATKGTLEYIESHKSCGKIPEGLYHEIKADCPVTIGDMTIEPFRISHDAAEPVGYHLSSEGRTAAIATDMGTYTDYTIRHLQNLDVLLLEANHDVNMLEAGSYPYYLKLRILSDKGHLSNEASGKLLSQVLHDNMRHIILGHLSDENNYPHLAYQTVCTEVTEGDNPYHANDFPIHVARRDTVGELLEI</sequence>
<dbReference type="HOGENOM" id="CLU_073253_0_0_9"/>
<dbReference type="SMART" id="SM00849">
    <property type="entry name" value="Lactamase_B"/>
    <property type="match status" value="1"/>
</dbReference>
<dbReference type="Gene3D" id="3.60.15.10">
    <property type="entry name" value="Ribonuclease Z/Hydroxyacylglutathione hydrolase-like"/>
    <property type="match status" value="1"/>
</dbReference>
<dbReference type="EMBL" id="CM001487">
    <property type="protein sequence ID" value="EIM56003.1"/>
    <property type="molecule type" value="Genomic_DNA"/>
</dbReference>
<feature type="domain" description="Metallo-beta-lactamase" evidence="1">
    <location>
        <begin position="11"/>
        <end position="169"/>
    </location>
</feature>
<dbReference type="AlphaFoldDB" id="I5AQD0"/>